<comment type="similarity">
    <text evidence="2">Belongs to the TAF2 family.</text>
</comment>
<dbReference type="InterPro" id="IPR042097">
    <property type="entry name" value="Aminopeptidase_N-like_N_sf"/>
</dbReference>
<feature type="region of interest" description="Disordered" evidence="9">
    <location>
        <begin position="258"/>
        <end position="287"/>
    </location>
</feature>
<evidence type="ECO:0000313" key="11">
    <source>
        <dbReference type="EMBL" id="PVZ97974.1"/>
    </source>
</evidence>
<feature type="compositionally biased region" description="Polar residues" evidence="9">
    <location>
        <begin position="1181"/>
        <end position="1207"/>
    </location>
</feature>
<dbReference type="GO" id="GO:0000976">
    <property type="term" value="F:transcription cis-regulatory region binding"/>
    <property type="evidence" value="ECO:0007669"/>
    <property type="project" value="TreeGrafter"/>
</dbReference>
<comment type="subcellular location">
    <subcellularLocation>
        <location evidence="1">Nucleus</location>
    </subcellularLocation>
</comment>
<evidence type="ECO:0000256" key="5">
    <source>
        <dbReference type="ARBA" id="ARBA00023117"/>
    </source>
</evidence>
<evidence type="ECO:0000256" key="8">
    <source>
        <dbReference type="PROSITE-ProRule" id="PRU00035"/>
    </source>
</evidence>
<dbReference type="PRINTS" id="PR00503">
    <property type="entry name" value="BROMODOMAIN"/>
</dbReference>
<dbReference type="EMBL" id="MBFU01000617">
    <property type="protein sequence ID" value="PVZ97974.1"/>
    <property type="molecule type" value="Genomic_DNA"/>
</dbReference>
<evidence type="ECO:0000256" key="7">
    <source>
        <dbReference type="ARBA" id="ARBA00023242"/>
    </source>
</evidence>
<sequence length="1863" mass="210939">MRLFKVKHQTVTIELDFDNRFVKGVTEIFIEPKTDQLRYIHLNCENPSIYYVAVNSIKSRFICNKLKDEDEEQNRLSCRYDLINSTELEIEIPEEVKMPILDPENPQTKDSKSSANLSVKIWFSVSDLNSGIIYNPSGPEKNSTPVIYIESNVRPGYARRWLPCIDDLHEGMTWDLRYIVPSYLNIDQNLLQSTVVVSSGELAGLAKHPIDPNKKIYNYILSAATPACALAFAAGGFSLAMKLDKPTDKKIDEHNETLEHLNSSDHNKKNEEANEGDNDYSVENLFGDDFKSDEDEEQKEKPKQNNDDDSIDLEAIGGIFAFGADIFQKEIEETTEFITDAVSFYSKALGSYPFTTYKIVFIDGLKIPIISGASITLASMDLVYPKNSIEPAYESRRILSLAISYQWFGVYVVPEKCYIDQPCILDSDEYEFMMLKAPIVLYMLNKRMIKRGASLGLMRVVPRLLVSAMSGDLGSSNSISTSSFLKLCKKVSGVDLKSFADQWIFGTGCPIFKFSYAFNRKKLVVELSMVQESTNAFSTTSYSKSQIFTGQMTARVREADGTPYEHVLDINSNQQKFEVQFNTKYKRIRRNTKRFHLRQIAAAAEEFSANAELLGAPIENDDEVYSNIALFGAENEEEKRNWRIVEWGEDDEESLVSSTFEWLRMDSDMEWACIIYFEQPDYMWAAQLQKDRDVVAQIEAVEALEKLPSSAASTTLMRTIMDGRVYYRVRAEAALALSKFATLELDWIGLYHLVKIYKSRYCISPATGSINEDYLNGDEEDIDVPRLPKKNNFSSIGEYFTLKAIIASLSNITDDNGSVPVSVKNILFNALKYNDNSENMYSDSFYLSGIINAIANSVSKSLVITRSSSSENLSSKAFSECKNAITEIERLRRLDALVPSYKNVVTVSAINAMHKILLVCRDLSVIDHMLPLAMTLPGNFTDVRISAFRLLLSYFGLENGDAVNYLFISAVSDNNHKVSKCITSDVVQAIAYNIMQNEYKLNTEKAIARRKSENQSKGSNKETNESNAISSKLALENSDQSFSVKNMFLAIEVMLKNLNITEETVHLLYNSLTNPKLEIEHRQYLIKIKDFLHNFPNQIQKQAYASSKSRSSNIPKRLKIRVTGHSRNKNSISSYRSASPTLSNDYNMYSFSDFEDRMSPSFPPLGQDLSSVITMRIPALSTSKMSPNHNPQENNSLKGSATNSSTPVIKLKLKSQKTDENLETLGSEENKSKNKKPKHRLSLGGVPFNDFANVNKKGSSKKMNSLKLKSLQQFRMLENGEVVENRMPIVKIDTNPDMLGLDKSIKIEGSVVKQKVKDTNLLFNLEFGSSKQKTTKKNPLSKAVITKKMRKILKKIATHKSAGPFLRPVDPISDGCPDYFDVIKSPIDLSTIQARIEEGKYAQLSDFSADVELMFSNCFKFNPENTIVYKIGRELEAFFKHHLDKATTELESIKTQHDQSLENIPLLSIKNTSNDMIVSSSKPNIPQITAELDDSIMSLAKQHLGLLISDNAKVKSSGGIVIKKIKLFCSKQQKAKLKEKTIELPAKKPIINKLILKISKKEPTENSNTNTSDLNSGKSEVIGENETLNQGESKTLLKILRKLQTHPSGLEFLQPVDPVKQQVPDYYNVVKKPMDLSTIESKLVDKKYKTKELFYDDVNLIVKNCNLFNPEGSFVYEQGRQLLELFNSLWIKEMERLNTFGKKNDNKRIFDQNGGFRDIDDVMDTDTKDLDFSVVSDQERGLKAIVDVNSMDQNSFNKCRQMLSKLSRKQFATPFLVPVDPEKLGIPTYFDIVKHPMDLGTVKAHLLTKRYYKLVSDFISDVQLVFDNCFLFNPKDTWVYEWGKKMESTFHEMVNAEGWGSLM</sequence>
<keyword evidence="6" id="KW-0804">Transcription</keyword>
<dbReference type="InterPro" id="IPR018359">
    <property type="entry name" value="Bromodomain_CS"/>
</dbReference>
<feature type="compositionally biased region" description="Basic and acidic residues" evidence="9">
    <location>
        <begin position="258"/>
        <end position="272"/>
    </location>
</feature>
<gene>
    <name evidence="11" type="ORF">BB558_006040</name>
</gene>
<keyword evidence="7" id="KW-0539">Nucleus</keyword>
<dbReference type="PROSITE" id="PS00633">
    <property type="entry name" value="BROMODOMAIN_1"/>
    <property type="match status" value="3"/>
</dbReference>
<accession>A0A2U1IYT1</accession>
<dbReference type="PROSITE" id="PS50014">
    <property type="entry name" value="BROMODOMAIN_2"/>
    <property type="match status" value="3"/>
</dbReference>
<dbReference type="Pfam" id="PF25577">
    <property type="entry name" value="TPR_TAF2_C"/>
    <property type="match status" value="1"/>
</dbReference>
<comment type="caution">
    <text evidence="11">The sequence shown here is derived from an EMBL/GenBank/DDBJ whole genome shotgun (WGS) entry which is preliminary data.</text>
</comment>
<dbReference type="GO" id="GO:0016251">
    <property type="term" value="F:RNA polymerase II general transcription initiation factor activity"/>
    <property type="evidence" value="ECO:0007669"/>
    <property type="project" value="TreeGrafter"/>
</dbReference>
<dbReference type="SUPFAM" id="SSF55486">
    <property type="entry name" value="Metalloproteases ('zincins'), catalytic domain"/>
    <property type="match status" value="1"/>
</dbReference>
<dbReference type="GO" id="GO:0006325">
    <property type="term" value="P:chromatin organization"/>
    <property type="evidence" value="ECO:0007669"/>
    <property type="project" value="UniProtKB-ARBA"/>
</dbReference>
<keyword evidence="5 8" id="KW-0103">Bromodomain</keyword>
<dbReference type="Gene3D" id="1.20.920.10">
    <property type="entry name" value="Bromodomain-like"/>
    <property type="match status" value="3"/>
</dbReference>
<dbReference type="GO" id="GO:0003682">
    <property type="term" value="F:chromatin binding"/>
    <property type="evidence" value="ECO:0007669"/>
    <property type="project" value="TreeGrafter"/>
</dbReference>
<dbReference type="InterPro" id="IPR057991">
    <property type="entry name" value="TPR_TAF2_C"/>
</dbReference>
<dbReference type="SUPFAM" id="SSF47370">
    <property type="entry name" value="Bromodomain"/>
    <property type="match status" value="3"/>
</dbReference>
<feature type="domain" description="Bromo" evidence="10">
    <location>
        <begin position="1767"/>
        <end position="1840"/>
    </location>
</feature>
<dbReference type="GO" id="GO:0006367">
    <property type="term" value="P:transcription initiation at RNA polymerase II promoter"/>
    <property type="evidence" value="ECO:0007669"/>
    <property type="project" value="TreeGrafter"/>
</dbReference>
<evidence type="ECO:0000256" key="9">
    <source>
        <dbReference type="SAM" id="MobiDB-lite"/>
    </source>
</evidence>
<name>A0A2U1IYT1_SMIAN</name>
<dbReference type="Gene3D" id="2.60.40.1730">
    <property type="entry name" value="tricorn interacting facor f3 domain"/>
    <property type="match status" value="1"/>
</dbReference>
<dbReference type="PANTHER" id="PTHR15137">
    <property type="entry name" value="TRANSCRIPTION INITIATION FACTOR TFIID"/>
    <property type="match status" value="1"/>
</dbReference>
<dbReference type="PANTHER" id="PTHR15137:SF9">
    <property type="entry name" value="TRANSCRIPTION INITIATION FACTOR TFIID SUBUNIT 2"/>
    <property type="match status" value="1"/>
</dbReference>
<reference evidence="11 12" key="1">
    <citation type="journal article" date="2018" name="MBio">
        <title>Comparative Genomics Reveals the Core Gene Toolbox for the Fungus-Insect Symbiosis.</title>
        <authorList>
            <person name="Wang Y."/>
            <person name="Stata M."/>
            <person name="Wang W."/>
            <person name="Stajich J.E."/>
            <person name="White M.M."/>
            <person name="Moncalvo J.M."/>
        </authorList>
    </citation>
    <scope>NUCLEOTIDE SEQUENCE [LARGE SCALE GENOMIC DNA]</scope>
    <source>
        <strain evidence="11 12">AUS-126-30</strain>
    </source>
</reference>
<evidence type="ECO:0000256" key="6">
    <source>
        <dbReference type="ARBA" id="ARBA00023163"/>
    </source>
</evidence>
<dbReference type="InterPro" id="IPR036427">
    <property type="entry name" value="Bromodomain-like_sf"/>
</dbReference>
<evidence type="ECO:0000256" key="2">
    <source>
        <dbReference type="ARBA" id="ARBA00010937"/>
    </source>
</evidence>
<evidence type="ECO:0000256" key="1">
    <source>
        <dbReference type="ARBA" id="ARBA00004123"/>
    </source>
</evidence>
<dbReference type="InterPro" id="IPR027268">
    <property type="entry name" value="Peptidase_M4/M1_CTD_sf"/>
</dbReference>
<dbReference type="Proteomes" id="UP000245591">
    <property type="component" value="Unassembled WGS sequence"/>
</dbReference>
<proteinExistence type="inferred from homology"/>
<evidence type="ECO:0000313" key="12">
    <source>
        <dbReference type="Proteomes" id="UP000245591"/>
    </source>
</evidence>
<evidence type="ECO:0000259" key="10">
    <source>
        <dbReference type="PROSITE" id="PS50014"/>
    </source>
</evidence>
<dbReference type="InterPro" id="IPR037813">
    <property type="entry name" value="TAF2"/>
</dbReference>
<dbReference type="InterPro" id="IPR057345">
    <property type="entry name" value="Ig-like_TAF2"/>
</dbReference>
<dbReference type="Gene3D" id="1.10.390.10">
    <property type="entry name" value="Neutral Protease Domain 2"/>
    <property type="match status" value="1"/>
</dbReference>
<protein>
    <recommendedName>
        <fullName evidence="3">Transcription initiation factor TFIID subunit 2</fullName>
    </recommendedName>
</protein>
<dbReference type="InterPro" id="IPR001487">
    <property type="entry name" value="Bromodomain"/>
</dbReference>
<feature type="domain" description="Bromo" evidence="10">
    <location>
        <begin position="1604"/>
        <end position="1676"/>
    </location>
</feature>
<feature type="domain" description="Bromo" evidence="10">
    <location>
        <begin position="1357"/>
        <end position="1429"/>
    </location>
</feature>
<keyword evidence="12" id="KW-1185">Reference proteome</keyword>
<dbReference type="GO" id="GO:0005669">
    <property type="term" value="C:transcription factor TFIID complex"/>
    <property type="evidence" value="ECO:0007669"/>
    <property type="project" value="InterPro"/>
</dbReference>
<dbReference type="Pfam" id="PF00439">
    <property type="entry name" value="Bromodomain"/>
    <property type="match status" value="3"/>
</dbReference>
<evidence type="ECO:0000256" key="4">
    <source>
        <dbReference type="ARBA" id="ARBA00023015"/>
    </source>
</evidence>
<feature type="region of interest" description="Disordered" evidence="9">
    <location>
        <begin position="1181"/>
        <end position="1244"/>
    </location>
</feature>
<evidence type="ECO:0000256" key="3">
    <source>
        <dbReference type="ARBA" id="ARBA00017363"/>
    </source>
</evidence>
<dbReference type="SUPFAM" id="SSF63737">
    <property type="entry name" value="Leukotriene A4 hydrolase N-terminal domain"/>
    <property type="match status" value="1"/>
</dbReference>
<dbReference type="SMART" id="SM00297">
    <property type="entry name" value="BROMO"/>
    <property type="match status" value="3"/>
</dbReference>
<keyword evidence="4" id="KW-0805">Transcription regulation</keyword>
<organism evidence="11 12">
    <name type="scientific">Smittium angustum</name>
    <dbReference type="NCBI Taxonomy" id="133377"/>
    <lineage>
        <taxon>Eukaryota</taxon>
        <taxon>Fungi</taxon>
        <taxon>Fungi incertae sedis</taxon>
        <taxon>Zoopagomycota</taxon>
        <taxon>Kickxellomycotina</taxon>
        <taxon>Harpellomycetes</taxon>
        <taxon>Harpellales</taxon>
        <taxon>Legeriomycetaceae</taxon>
        <taxon>Smittium</taxon>
    </lineage>
</organism>
<dbReference type="Pfam" id="PF25316">
    <property type="entry name" value="TAF2_3rd"/>
    <property type="match status" value="1"/>
</dbReference>